<dbReference type="AlphaFoldDB" id="A0A1V9XRV6"/>
<accession>A0A1V9XRV6</accession>
<feature type="signal peptide" evidence="2">
    <location>
        <begin position="1"/>
        <end position="19"/>
    </location>
</feature>
<protein>
    <submittedName>
        <fullName evidence="3">Uncharacterized protein</fullName>
    </submittedName>
</protein>
<feature type="chain" id="PRO_5012890284" evidence="2">
    <location>
        <begin position="20"/>
        <end position="754"/>
    </location>
</feature>
<feature type="compositionally biased region" description="Polar residues" evidence="1">
    <location>
        <begin position="425"/>
        <end position="434"/>
    </location>
</feature>
<feature type="region of interest" description="Disordered" evidence="1">
    <location>
        <begin position="558"/>
        <end position="605"/>
    </location>
</feature>
<evidence type="ECO:0000256" key="1">
    <source>
        <dbReference type="SAM" id="MobiDB-lite"/>
    </source>
</evidence>
<dbReference type="InParanoid" id="A0A1V9XRV6"/>
<feature type="compositionally biased region" description="Polar residues" evidence="1">
    <location>
        <begin position="391"/>
        <end position="415"/>
    </location>
</feature>
<evidence type="ECO:0000256" key="2">
    <source>
        <dbReference type="SAM" id="SignalP"/>
    </source>
</evidence>
<dbReference type="OrthoDB" id="10578618at2759"/>
<feature type="compositionally biased region" description="Polar residues" evidence="1">
    <location>
        <begin position="558"/>
        <end position="582"/>
    </location>
</feature>
<feature type="compositionally biased region" description="Basic and acidic residues" evidence="1">
    <location>
        <begin position="435"/>
        <end position="444"/>
    </location>
</feature>
<comment type="caution">
    <text evidence="3">The sequence shown here is derived from an EMBL/GenBank/DDBJ whole genome shotgun (WGS) entry which is preliminary data.</text>
</comment>
<dbReference type="Proteomes" id="UP000192247">
    <property type="component" value="Unassembled WGS sequence"/>
</dbReference>
<reference evidence="3 4" key="1">
    <citation type="journal article" date="2017" name="Gigascience">
        <title>Draft genome of the honey bee ectoparasitic mite, Tropilaelaps mercedesae, is shaped by the parasitic life history.</title>
        <authorList>
            <person name="Dong X."/>
            <person name="Armstrong S.D."/>
            <person name="Xia D."/>
            <person name="Makepeace B.L."/>
            <person name="Darby A.C."/>
            <person name="Kadowaki T."/>
        </authorList>
    </citation>
    <scope>NUCLEOTIDE SEQUENCE [LARGE SCALE GENOMIC DNA]</scope>
    <source>
        <strain evidence="3">Wuxi-XJTLU</strain>
    </source>
</reference>
<gene>
    <name evidence="3" type="ORF">BIW11_07912</name>
</gene>
<keyword evidence="2" id="KW-0732">Signal</keyword>
<dbReference type="EMBL" id="MNPL01005123">
    <property type="protein sequence ID" value="OQR76230.1"/>
    <property type="molecule type" value="Genomic_DNA"/>
</dbReference>
<feature type="compositionally biased region" description="Polar residues" evidence="1">
    <location>
        <begin position="596"/>
        <end position="605"/>
    </location>
</feature>
<proteinExistence type="predicted"/>
<organism evidence="3 4">
    <name type="scientific">Tropilaelaps mercedesae</name>
    <dbReference type="NCBI Taxonomy" id="418985"/>
    <lineage>
        <taxon>Eukaryota</taxon>
        <taxon>Metazoa</taxon>
        <taxon>Ecdysozoa</taxon>
        <taxon>Arthropoda</taxon>
        <taxon>Chelicerata</taxon>
        <taxon>Arachnida</taxon>
        <taxon>Acari</taxon>
        <taxon>Parasitiformes</taxon>
        <taxon>Mesostigmata</taxon>
        <taxon>Gamasina</taxon>
        <taxon>Dermanyssoidea</taxon>
        <taxon>Laelapidae</taxon>
        <taxon>Tropilaelaps</taxon>
    </lineage>
</organism>
<name>A0A1V9XRV6_9ACAR</name>
<sequence>MSKVLQVALCLMVLQTSSAYACMATTRMSRYVPSVSLYWWRSNVTALNRTLPVGFVTSDRVNQTSTQTNQIGDSVINGQDDEKEPQDTTTIPLLPMRVEQSTHRPKYYRVLASSEIPMPKPLFVVPYSPSPALTPASTEDPQVLWNKILGPPTPATGQVELPGPTPWWTSVRVSSVPGFHPAGSSNLHAAELVNVPMFTQLPDSNLERGPEPPITDSTSNEGIQLLLSTSATQIINGEKECNATEVTTLENDIVDKSSSVPMSREKLLIGNSDSDSTSALADVTNDSILTTENKTSMEDVSITTSTISPTNTTVLTTTDHHTITRSFRLKKPKPRNPTVTRSTPAMRATARPKILSSFIQTMPVNSVILVVGDEQQHKNLLLETSADLQAQESASHPVMTTANHGTPKQVTTTDNRGPLFDANGEPTTTVNNTLNDDKAPKQPDQDMQQPETAPKVVMIEPEIIALENATIQSEVESNTDKIINAFLETNDGLHKTNSDITTFLKSSAMAVNITDNGEPFSKFPKSAQDSTNMGWQIIDRSIEFPTLDSVSVEITSAQAEDVPTATSKTADTTENQQPNIASSDVHGPTNDYVTELSGSDTTQRDSSVSVIAHELAKSTDSELGFSKTLATEVSISPVYLNRSSLIDAFQGSIISARTAHSSDATRTSEPPMINGTERIRLVSEEEVLLERIPHSLPPGEDRHSALQGDSIISSVLEIINASSYTEKPKGIFSFSPTLAAILNHARVRKESSGG</sequence>
<keyword evidence="4" id="KW-1185">Reference proteome</keyword>
<evidence type="ECO:0000313" key="4">
    <source>
        <dbReference type="Proteomes" id="UP000192247"/>
    </source>
</evidence>
<dbReference type="PROSITE" id="PS51257">
    <property type="entry name" value="PROKAR_LIPOPROTEIN"/>
    <property type="match status" value="1"/>
</dbReference>
<evidence type="ECO:0000313" key="3">
    <source>
        <dbReference type="EMBL" id="OQR76230.1"/>
    </source>
</evidence>
<feature type="region of interest" description="Disordered" evidence="1">
    <location>
        <begin position="391"/>
        <end position="450"/>
    </location>
</feature>